<dbReference type="PANTHER" id="PTHR38464:SF1">
    <property type="entry name" value="L-ARABINOSE ISOMERASE"/>
    <property type="match status" value="1"/>
</dbReference>
<dbReference type="EMBL" id="WXYO01000001">
    <property type="protein sequence ID" value="NAS10542.1"/>
    <property type="molecule type" value="Genomic_DNA"/>
</dbReference>
<keyword evidence="4 7" id="KW-0413">Isomerase</keyword>
<dbReference type="SUPFAM" id="SSF53743">
    <property type="entry name" value="FucI/AraA N-terminal and middle domains"/>
    <property type="match status" value="1"/>
</dbReference>
<reference evidence="7 8" key="1">
    <citation type="submission" date="2020-01" db="EMBL/GenBank/DDBJ databases">
        <title>Bacteria diversity of Porities sp.</title>
        <authorList>
            <person name="Wang G."/>
        </authorList>
    </citation>
    <scope>NUCLEOTIDE SEQUENCE [LARGE SCALE GENOMIC DNA]</scope>
    <source>
        <strain evidence="7 8">R33</strain>
    </source>
</reference>
<gene>
    <name evidence="7" type="ORF">GTQ38_00920</name>
</gene>
<dbReference type="GO" id="GO:0019569">
    <property type="term" value="P:L-arabinose catabolic process to D-xylulose 5-phosphate"/>
    <property type="evidence" value="ECO:0007669"/>
    <property type="project" value="TreeGrafter"/>
</dbReference>
<keyword evidence="8" id="KW-1185">Reference proteome</keyword>
<evidence type="ECO:0000256" key="1">
    <source>
        <dbReference type="ARBA" id="ARBA00022723"/>
    </source>
</evidence>
<organism evidence="7 8">
    <name type="scientific">Poritiphilus flavus</name>
    <dbReference type="NCBI Taxonomy" id="2697053"/>
    <lineage>
        <taxon>Bacteria</taxon>
        <taxon>Pseudomonadati</taxon>
        <taxon>Bacteroidota</taxon>
        <taxon>Flavobacteriia</taxon>
        <taxon>Flavobacteriales</taxon>
        <taxon>Flavobacteriaceae</taxon>
        <taxon>Poritiphilus</taxon>
    </lineage>
</organism>
<proteinExistence type="predicted"/>
<sequence length="475" mass="52957">MKNVKIKIGLFGIGLHTYWDQFEGLKEKLVGYQNIIVKRMEGFDVDVIDAGMVDNPQKANTTATLFNQNDVDCIFLFISTYALSHNVLPLVQKTKVPIIVLNLQPEKAIDYKKFNAIGDRGKMTGEWLAYCQSCVAPEIASVFSRAGIDFYLISGYLDETYVWKEIKEYIDAFRIVKTMNNNRVGVLGHYYNGMLDVYSDLTQQAIVFGNHFEILEFGTLKKIREQVSDDEIKQKIEEFNTLFVVSEDCDYDELKRAAQTSVALDTLVENFQLGSLAYYYEGDGDPNYEDIVTSLIPGFTVLTGKNIPVAGELEIKNVQAMKIMDILGIGGSFSEFYAMDFEDEVILLGHDGPAHFTIAEGRVGLVPLPVYHGKPGKGLSIQMKVKSGPVTFLSVCQNGKGEVYLLSAEGESVEGPTLQIGNTNSRYKFSIPIREFIDNWSKAGPSHHCAIGIGHKSATIEKLANLLSIEHLKIC</sequence>
<evidence type="ECO:0000313" key="8">
    <source>
        <dbReference type="Proteomes" id="UP000475249"/>
    </source>
</evidence>
<evidence type="ECO:0000256" key="3">
    <source>
        <dbReference type="ARBA" id="ARBA00023211"/>
    </source>
</evidence>
<comment type="caution">
    <text evidence="7">The sequence shown here is derived from an EMBL/GenBank/DDBJ whole genome shotgun (WGS) entry which is preliminary data.</text>
</comment>
<dbReference type="GO" id="GO:0008733">
    <property type="term" value="F:L-arabinose isomerase activity"/>
    <property type="evidence" value="ECO:0007669"/>
    <property type="project" value="InterPro"/>
</dbReference>
<evidence type="ECO:0000256" key="4">
    <source>
        <dbReference type="ARBA" id="ARBA00023235"/>
    </source>
</evidence>
<dbReference type="InterPro" id="IPR024664">
    <property type="entry name" value="Ara_Isoase_C"/>
</dbReference>
<keyword evidence="3" id="KW-0464">Manganese</keyword>
<dbReference type="SUPFAM" id="SSF50443">
    <property type="entry name" value="FucI/AraA C-terminal domain-like"/>
    <property type="match status" value="1"/>
</dbReference>
<dbReference type="GO" id="GO:0046872">
    <property type="term" value="F:metal ion binding"/>
    <property type="evidence" value="ECO:0007669"/>
    <property type="project" value="UniProtKB-KW"/>
</dbReference>
<dbReference type="RefSeq" id="WP_161433345.1">
    <property type="nucleotide sequence ID" value="NZ_WXYO01000001.1"/>
</dbReference>
<evidence type="ECO:0000256" key="2">
    <source>
        <dbReference type="ARBA" id="ARBA00022935"/>
    </source>
</evidence>
<feature type="domain" description="L-arabinose isomerase C-terminal" evidence="6">
    <location>
        <begin position="331"/>
        <end position="470"/>
    </location>
</feature>
<protein>
    <submittedName>
        <fullName evidence="7">Arabinose isomerase</fullName>
    </submittedName>
</protein>
<keyword evidence="5" id="KW-0119">Carbohydrate metabolism</keyword>
<accession>A0A6L9E7G9</accession>
<dbReference type="Proteomes" id="UP000475249">
    <property type="component" value="Unassembled WGS sequence"/>
</dbReference>
<evidence type="ECO:0000313" key="7">
    <source>
        <dbReference type="EMBL" id="NAS10542.1"/>
    </source>
</evidence>
<keyword evidence="1" id="KW-0479">Metal-binding</keyword>
<dbReference type="PANTHER" id="PTHR38464">
    <property type="entry name" value="L-ARABINOSE ISOMERASE"/>
    <property type="match status" value="1"/>
</dbReference>
<dbReference type="InterPro" id="IPR009015">
    <property type="entry name" value="Fucose_isomerase_N/cen_sf"/>
</dbReference>
<dbReference type="Pfam" id="PF11762">
    <property type="entry name" value="Arabinose_Iso_C"/>
    <property type="match status" value="1"/>
</dbReference>
<dbReference type="GO" id="GO:0005829">
    <property type="term" value="C:cytosol"/>
    <property type="evidence" value="ECO:0007669"/>
    <property type="project" value="TreeGrafter"/>
</dbReference>
<evidence type="ECO:0000256" key="5">
    <source>
        <dbReference type="ARBA" id="ARBA00023277"/>
    </source>
</evidence>
<dbReference type="InterPro" id="IPR003762">
    <property type="entry name" value="Lara_isomerase"/>
</dbReference>
<dbReference type="CDD" id="cd00578">
    <property type="entry name" value="L-fuc_L-ara-isomerases"/>
    <property type="match status" value="1"/>
</dbReference>
<evidence type="ECO:0000259" key="6">
    <source>
        <dbReference type="Pfam" id="PF11762"/>
    </source>
</evidence>
<dbReference type="AlphaFoldDB" id="A0A6L9E7G9"/>
<keyword evidence="2" id="KW-0054">Arabinose catabolism</keyword>
<dbReference type="InterPro" id="IPR004216">
    <property type="entry name" value="Fuc/Ara_isomerase_C"/>
</dbReference>
<name>A0A6L9E7G9_9FLAO</name>